<keyword evidence="1 3" id="KW-0489">Methyltransferase</keyword>
<organism evidence="3 4">
    <name type="scientific">Nocardioides conyzicola</name>
    <dbReference type="NCBI Taxonomy" id="1651781"/>
    <lineage>
        <taxon>Bacteria</taxon>
        <taxon>Bacillati</taxon>
        <taxon>Actinomycetota</taxon>
        <taxon>Actinomycetes</taxon>
        <taxon>Propionibacteriales</taxon>
        <taxon>Nocardioidaceae</taxon>
        <taxon>Nocardioides</taxon>
    </lineage>
</organism>
<dbReference type="PANTHER" id="PTHR40048">
    <property type="entry name" value="RHAMNOSYL O-METHYLTRANSFERASE"/>
    <property type="match status" value="1"/>
</dbReference>
<dbReference type="Proteomes" id="UP001499974">
    <property type="component" value="Unassembled WGS sequence"/>
</dbReference>
<dbReference type="Gene3D" id="3.40.50.150">
    <property type="entry name" value="Vaccinia Virus protein VP39"/>
    <property type="match status" value="1"/>
</dbReference>
<evidence type="ECO:0000256" key="2">
    <source>
        <dbReference type="ARBA" id="ARBA00022679"/>
    </source>
</evidence>
<dbReference type="InterPro" id="IPR029063">
    <property type="entry name" value="SAM-dependent_MTases_sf"/>
</dbReference>
<gene>
    <name evidence="3" type="ORF">GCM10023349_44400</name>
</gene>
<sequence length="227" mass="24496">MPGWPRVTPVTAPMPPDLLQHALDAKGFMPGDEGLLLHRHARERLPHGPALEVGTYCGKSAIYIGAAAREVGGTLFTVDHHRGSEENQSGWEHHDATLVDAELGVMDTLPVFRRNIALAGLEDQVIAVIGKSTTVATYWRTPLSLLFIDGGHAEEHAQNDYSGWAHWLMEGGLLVIHDVFPDPADGGQPPYHVFLRALESGAFTEVEALGSMRVLRRTSGSAGDAVG</sequence>
<comment type="caution">
    <text evidence="3">The sequence shown here is derived from an EMBL/GenBank/DDBJ whole genome shotgun (WGS) entry which is preliminary data.</text>
</comment>
<evidence type="ECO:0000313" key="4">
    <source>
        <dbReference type="Proteomes" id="UP001499974"/>
    </source>
</evidence>
<proteinExistence type="predicted"/>
<evidence type="ECO:0000313" key="3">
    <source>
        <dbReference type="EMBL" id="GAA4719499.1"/>
    </source>
</evidence>
<dbReference type="GO" id="GO:0008168">
    <property type="term" value="F:methyltransferase activity"/>
    <property type="evidence" value="ECO:0007669"/>
    <property type="project" value="UniProtKB-KW"/>
</dbReference>
<reference evidence="4" key="1">
    <citation type="journal article" date="2019" name="Int. J. Syst. Evol. Microbiol.">
        <title>The Global Catalogue of Microorganisms (GCM) 10K type strain sequencing project: providing services to taxonomists for standard genome sequencing and annotation.</title>
        <authorList>
            <consortium name="The Broad Institute Genomics Platform"/>
            <consortium name="The Broad Institute Genome Sequencing Center for Infectious Disease"/>
            <person name="Wu L."/>
            <person name="Ma J."/>
        </authorList>
    </citation>
    <scope>NUCLEOTIDE SEQUENCE [LARGE SCALE GENOMIC DNA]</scope>
    <source>
        <strain evidence="4">JCM 18531</strain>
    </source>
</reference>
<dbReference type="Pfam" id="PF13578">
    <property type="entry name" value="Methyltransf_24"/>
    <property type="match status" value="1"/>
</dbReference>
<keyword evidence="2" id="KW-0808">Transferase</keyword>
<accession>A0ABP8Y2R0</accession>
<evidence type="ECO:0000256" key="1">
    <source>
        <dbReference type="ARBA" id="ARBA00022603"/>
    </source>
</evidence>
<dbReference type="GO" id="GO:0032259">
    <property type="term" value="P:methylation"/>
    <property type="evidence" value="ECO:0007669"/>
    <property type="project" value="UniProtKB-KW"/>
</dbReference>
<name>A0ABP8Y2R0_9ACTN</name>
<dbReference type="PANTHER" id="PTHR40048:SF1">
    <property type="entry name" value="RHAMNOSYL O-METHYLTRANSFERASE"/>
    <property type="match status" value="1"/>
</dbReference>
<dbReference type="EMBL" id="BAABKM010000005">
    <property type="protein sequence ID" value="GAA4719499.1"/>
    <property type="molecule type" value="Genomic_DNA"/>
</dbReference>
<keyword evidence="4" id="KW-1185">Reference proteome</keyword>
<dbReference type="SUPFAM" id="SSF53335">
    <property type="entry name" value="S-adenosyl-L-methionine-dependent methyltransferases"/>
    <property type="match status" value="1"/>
</dbReference>
<protein>
    <submittedName>
        <fullName evidence="3">Class I SAM-dependent methyltransferase</fullName>
    </submittedName>
</protein>